<feature type="transmembrane region" description="Helical" evidence="8">
    <location>
        <begin position="282"/>
        <end position="302"/>
    </location>
</feature>
<accession>A0A7I9VHW4</accession>
<feature type="transmembrane region" description="Helical" evidence="8">
    <location>
        <begin position="15"/>
        <end position="33"/>
    </location>
</feature>
<organism evidence="10 11">
    <name type="scientific">Anaeromyxobacter diazotrophicus</name>
    <dbReference type="NCBI Taxonomy" id="2590199"/>
    <lineage>
        <taxon>Bacteria</taxon>
        <taxon>Pseudomonadati</taxon>
        <taxon>Myxococcota</taxon>
        <taxon>Myxococcia</taxon>
        <taxon>Myxococcales</taxon>
        <taxon>Cystobacterineae</taxon>
        <taxon>Anaeromyxobacteraceae</taxon>
        <taxon>Anaeromyxobacter</taxon>
    </lineage>
</organism>
<sequence length="511" mass="53446">MKHPVPTSGAAGLSGYGWALAAAAAALALHLACGNRYGVFRDELYFLACGRHLAWGYVDQPPLIAVVARGASALFGTSPIGLRLPAYAAHAGTVLAAAALARRLGGGRFAVGLAALATLGAPALLGVGHLLTMNAFDPLLFTALALAAARAVDGAPRAWLAAGALVGVGLLNKYSMAFWAVALLAGLAAGSARRRLATPWLAAGLALAAALALPNLLWQARHGFPMLELLRNGQLEKNAPFTWRGFLGETLLEQNPAAAPLWLGGLAWLLLSGGGTRRWLGVAFLAMAAELGALGGKAYYLAPAFPVLWAAGGCAAERALRGVAGRAAAVAALAGTAALVAPLAIPILPLPQLAAWQARLGVKPDVGERAETGRLPQLYADQVGWPELAEAVARAWRAVPGDLRPRTALFAANYGEAGALDLYGPALGLPPCSSGHNSYWLWGPPSPEPAALLVVGGRAEELRRRCRRFEQLGETPDSSWNMPYERRRPIWLCAEPLAPLRELWPGLKRFI</sequence>
<dbReference type="GO" id="GO:0009103">
    <property type="term" value="P:lipopolysaccharide biosynthetic process"/>
    <property type="evidence" value="ECO:0007669"/>
    <property type="project" value="UniProtKB-ARBA"/>
</dbReference>
<name>A0A7I9VHW4_9BACT</name>
<comment type="subcellular location">
    <subcellularLocation>
        <location evidence="1">Cell membrane</location>
        <topology evidence="1">Multi-pass membrane protein</topology>
    </subcellularLocation>
</comment>
<keyword evidence="11" id="KW-1185">Reference proteome</keyword>
<feature type="transmembrane region" description="Helical" evidence="8">
    <location>
        <begin position="327"/>
        <end position="350"/>
    </location>
</feature>
<dbReference type="GO" id="GO:0016763">
    <property type="term" value="F:pentosyltransferase activity"/>
    <property type="evidence" value="ECO:0007669"/>
    <property type="project" value="TreeGrafter"/>
</dbReference>
<evidence type="ECO:0000313" key="11">
    <source>
        <dbReference type="Proteomes" id="UP000503640"/>
    </source>
</evidence>
<dbReference type="EMBL" id="BJTG01000002">
    <property type="protein sequence ID" value="GEJ55935.1"/>
    <property type="molecule type" value="Genomic_DNA"/>
</dbReference>
<keyword evidence="5 8" id="KW-0812">Transmembrane</keyword>
<dbReference type="Proteomes" id="UP000503640">
    <property type="component" value="Unassembled WGS sequence"/>
</dbReference>
<protein>
    <recommendedName>
        <fullName evidence="9">Glycosyltransferase RgtA/B/C/D-like domain-containing protein</fullName>
    </recommendedName>
</protein>
<dbReference type="PANTHER" id="PTHR33908">
    <property type="entry name" value="MANNOSYLTRANSFERASE YKCB-RELATED"/>
    <property type="match status" value="1"/>
</dbReference>
<comment type="caution">
    <text evidence="10">The sequence shown here is derived from an EMBL/GenBank/DDBJ whole genome shotgun (WGS) entry which is preliminary data.</text>
</comment>
<dbReference type="GO" id="GO:0005886">
    <property type="term" value="C:plasma membrane"/>
    <property type="evidence" value="ECO:0007669"/>
    <property type="project" value="UniProtKB-SubCell"/>
</dbReference>
<dbReference type="Pfam" id="PF13231">
    <property type="entry name" value="PMT_2"/>
    <property type="match status" value="1"/>
</dbReference>
<feature type="transmembrane region" description="Helical" evidence="8">
    <location>
        <begin position="109"/>
        <end position="131"/>
    </location>
</feature>
<dbReference type="PANTHER" id="PTHR33908:SF11">
    <property type="entry name" value="MEMBRANE PROTEIN"/>
    <property type="match status" value="1"/>
</dbReference>
<keyword evidence="2" id="KW-1003">Cell membrane</keyword>
<dbReference type="InterPro" id="IPR038731">
    <property type="entry name" value="RgtA/B/C-like"/>
</dbReference>
<evidence type="ECO:0000256" key="2">
    <source>
        <dbReference type="ARBA" id="ARBA00022475"/>
    </source>
</evidence>
<evidence type="ECO:0000256" key="4">
    <source>
        <dbReference type="ARBA" id="ARBA00022679"/>
    </source>
</evidence>
<feature type="domain" description="Glycosyltransferase RgtA/B/C/D-like" evidence="9">
    <location>
        <begin position="59"/>
        <end position="218"/>
    </location>
</feature>
<dbReference type="AlphaFoldDB" id="A0A7I9VHW4"/>
<keyword evidence="6 8" id="KW-1133">Transmembrane helix</keyword>
<dbReference type="RefSeq" id="WP_176062977.1">
    <property type="nucleotide sequence ID" value="NZ_BJTG01000002.1"/>
</dbReference>
<proteinExistence type="predicted"/>
<evidence type="ECO:0000313" key="10">
    <source>
        <dbReference type="EMBL" id="GEJ55935.1"/>
    </source>
</evidence>
<evidence type="ECO:0000256" key="8">
    <source>
        <dbReference type="SAM" id="Phobius"/>
    </source>
</evidence>
<evidence type="ECO:0000256" key="7">
    <source>
        <dbReference type="ARBA" id="ARBA00023136"/>
    </source>
</evidence>
<evidence type="ECO:0000256" key="3">
    <source>
        <dbReference type="ARBA" id="ARBA00022676"/>
    </source>
</evidence>
<evidence type="ECO:0000256" key="5">
    <source>
        <dbReference type="ARBA" id="ARBA00022692"/>
    </source>
</evidence>
<keyword evidence="7 8" id="KW-0472">Membrane</keyword>
<evidence type="ECO:0000256" key="6">
    <source>
        <dbReference type="ARBA" id="ARBA00022989"/>
    </source>
</evidence>
<keyword evidence="3" id="KW-0328">Glycosyltransferase</keyword>
<evidence type="ECO:0000259" key="9">
    <source>
        <dbReference type="Pfam" id="PF13231"/>
    </source>
</evidence>
<reference evidence="11" key="1">
    <citation type="journal article" date="2020" name="Appl. Environ. Microbiol.">
        <title>Diazotrophic Anaeromyxobacter Isolates from Soils.</title>
        <authorList>
            <person name="Masuda Y."/>
            <person name="Yamanaka H."/>
            <person name="Xu Z.X."/>
            <person name="Shiratori Y."/>
            <person name="Aono T."/>
            <person name="Amachi S."/>
            <person name="Senoo K."/>
            <person name="Itoh H."/>
        </authorList>
    </citation>
    <scope>NUCLEOTIDE SEQUENCE [LARGE SCALE GENOMIC DNA]</scope>
    <source>
        <strain evidence="11">R267</strain>
    </source>
</reference>
<gene>
    <name evidence="10" type="ORF">AMYX_06760</name>
</gene>
<keyword evidence="4" id="KW-0808">Transferase</keyword>
<feature type="transmembrane region" description="Helical" evidence="8">
    <location>
        <begin position="199"/>
        <end position="218"/>
    </location>
</feature>
<evidence type="ECO:0000256" key="1">
    <source>
        <dbReference type="ARBA" id="ARBA00004651"/>
    </source>
</evidence>
<dbReference type="InterPro" id="IPR050297">
    <property type="entry name" value="LipidA_mod_glycosyltrf_83"/>
</dbReference>